<dbReference type="EMBL" id="JAFNLL010000047">
    <property type="protein sequence ID" value="MBO1269487.1"/>
    <property type="molecule type" value="Genomic_DNA"/>
</dbReference>
<proteinExistence type="predicted"/>
<protein>
    <submittedName>
        <fullName evidence="1">ATP-binding protein</fullName>
    </submittedName>
</protein>
<organism evidence="1 2">
    <name type="scientific">Arthrobacter cavernae</name>
    <dbReference type="NCBI Taxonomy" id="2817681"/>
    <lineage>
        <taxon>Bacteria</taxon>
        <taxon>Bacillati</taxon>
        <taxon>Actinomycetota</taxon>
        <taxon>Actinomycetes</taxon>
        <taxon>Micrococcales</taxon>
        <taxon>Micrococcaceae</taxon>
        <taxon>Arthrobacter</taxon>
    </lineage>
</organism>
<keyword evidence="1" id="KW-0547">Nucleotide-binding</keyword>
<dbReference type="Proteomes" id="UP000664164">
    <property type="component" value="Unassembled WGS sequence"/>
</dbReference>
<evidence type="ECO:0000313" key="1">
    <source>
        <dbReference type="EMBL" id="MBO1269487.1"/>
    </source>
</evidence>
<dbReference type="SUPFAM" id="SSF52540">
    <property type="entry name" value="P-loop containing nucleoside triphosphate hydrolases"/>
    <property type="match status" value="1"/>
</dbReference>
<evidence type="ECO:0000313" key="2">
    <source>
        <dbReference type="Proteomes" id="UP000664164"/>
    </source>
</evidence>
<dbReference type="RefSeq" id="WP_207617340.1">
    <property type="nucleotide sequence ID" value="NZ_JAFNLL010000047.1"/>
</dbReference>
<sequence length="194" mass="21645">MTEERTSEAIIVCGVPASGKTTFAQNLARELHWTFLDLDTLTNPLFEYMGGEFLVDVPTAQPPARASVNDIRYTCLFDTTRENLGLGNSVVVVAPFTSERTFPAAWARLVERLVIPASRVHLVWMDTPPDEVVSRMQLRGAARDLEKVKEPERFLSPGVTRPPGVGHIRIDGLLTPCEQIDQFLEDFAVREAVH</sequence>
<dbReference type="InterPro" id="IPR027417">
    <property type="entry name" value="P-loop_NTPase"/>
</dbReference>
<keyword evidence="2" id="KW-1185">Reference proteome</keyword>
<dbReference type="Gene3D" id="3.40.50.300">
    <property type="entry name" value="P-loop containing nucleotide triphosphate hydrolases"/>
    <property type="match status" value="1"/>
</dbReference>
<dbReference type="GO" id="GO:0005524">
    <property type="term" value="F:ATP binding"/>
    <property type="evidence" value="ECO:0007669"/>
    <property type="project" value="UniProtKB-KW"/>
</dbReference>
<reference evidence="1" key="1">
    <citation type="submission" date="2021-03" db="EMBL/GenBank/DDBJ databases">
        <title>A new species, PO-11, isolated from a karst cave deposit.</title>
        <authorList>
            <person name="Zhaoxiaoyong W."/>
        </authorList>
    </citation>
    <scope>NUCLEOTIDE SEQUENCE</scope>
    <source>
        <strain evidence="1">PO-11</strain>
    </source>
</reference>
<gene>
    <name evidence="1" type="ORF">J1902_16195</name>
</gene>
<dbReference type="Pfam" id="PF13671">
    <property type="entry name" value="AAA_33"/>
    <property type="match status" value="1"/>
</dbReference>
<keyword evidence="1" id="KW-0067">ATP-binding</keyword>
<name>A0A939KK92_9MICC</name>
<dbReference type="AlphaFoldDB" id="A0A939KK92"/>
<accession>A0A939KK92</accession>
<comment type="caution">
    <text evidence="1">The sequence shown here is derived from an EMBL/GenBank/DDBJ whole genome shotgun (WGS) entry which is preliminary data.</text>
</comment>